<feature type="region of interest" description="Disordered" evidence="1">
    <location>
        <begin position="1"/>
        <end position="95"/>
    </location>
</feature>
<feature type="compositionally biased region" description="Low complexity" evidence="1">
    <location>
        <begin position="72"/>
        <end position="90"/>
    </location>
</feature>
<protein>
    <recommendedName>
        <fullName evidence="4">HTH luxR-type domain-containing protein</fullName>
    </recommendedName>
</protein>
<proteinExistence type="predicted"/>
<organism evidence="2 3">
    <name type="scientific">Streptomyces avermitilis</name>
    <dbReference type="NCBI Taxonomy" id="33903"/>
    <lineage>
        <taxon>Bacteria</taxon>
        <taxon>Bacillati</taxon>
        <taxon>Actinomycetota</taxon>
        <taxon>Actinomycetes</taxon>
        <taxon>Kitasatosporales</taxon>
        <taxon>Streptomycetaceae</taxon>
        <taxon>Streptomyces</taxon>
    </lineage>
</organism>
<dbReference type="Gene3D" id="1.10.10.10">
    <property type="entry name" value="Winged helix-like DNA-binding domain superfamily/Winged helix DNA-binding domain"/>
    <property type="match status" value="1"/>
</dbReference>
<dbReference type="Proteomes" id="UP000302139">
    <property type="component" value="Unassembled WGS sequence"/>
</dbReference>
<dbReference type="EMBL" id="BJHX01000001">
    <property type="protein sequence ID" value="GDY67748.1"/>
    <property type="molecule type" value="Genomic_DNA"/>
</dbReference>
<sequence>MAGPSSKRLIGPSKYNRCSTAVRLPRRRSRTVRPFRAAIWPPSGLSRPKLSHKRRSPSAPAPDRGAGGGATGRQARQTGGRQAAGSFRAARAARETGLTTDGVTCHLRRLSERWSAANRTELVARAYALGVLSSGVWPPEAVTD</sequence>
<feature type="compositionally biased region" description="Basic residues" evidence="1">
    <location>
        <begin position="24"/>
        <end position="33"/>
    </location>
</feature>
<evidence type="ECO:0000256" key="1">
    <source>
        <dbReference type="SAM" id="MobiDB-lite"/>
    </source>
</evidence>
<evidence type="ECO:0000313" key="2">
    <source>
        <dbReference type="EMBL" id="GDY67748.1"/>
    </source>
</evidence>
<accession>A0A4D4M7F8</accession>
<gene>
    <name evidence="2" type="ORF">SAV14893_071410</name>
</gene>
<name>A0A4D4M7F8_STRAX</name>
<comment type="caution">
    <text evidence="2">The sequence shown here is derived from an EMBL/GenBank/DDBJ whole genome shotgun (WGS) entry which is preliminary data.</text>
</comment>
<dbReference type="InterPro" id="IPR036388">
    <property type="entry name" value="WH-like_DNA-bd_sf"/>
</dbReference>
<evidence type="ECO:0000313" key="3">
    <source>
        <dbReference type="Proteomes" id="UP000302139"/>
    </source>
</evidence>
<evidence type="ECO:0008006" key="4">
    <source>
        <dbReference type="Google" id="ProtNLM"/>
    </source>
</evidence>
<reference evidence="2 3" key="1">
    <citation type="submission" date="2019-04" db="EMBL/GenBank/DDBJ databases">
        <title>Draft genome sequences of Streptomyces avermitilis NBRC 14893.</title>
        <authorList>
            <person name="Komaki H."/>
            <person name="Tamura T."/>
            <person name="Hosoyama A."/>
        </authorList>
    </citation>
    <scope>NUCLEOTIDE SEQUENCE [LARGE SCALE GENOMIC DNA]</scope>
    <source>
        <strain evidence="2 3">NBRC 14893</strain>
    </source>
</reference>
<dbReference type="AlphaFoldDB" id="A0A4D4M7F8"/>